<dbReference type="PANTHER" id="PTHR12832">
    <property type="entry name" value="TESTIS-SPECIFIC PROTEIN PBS13 T-COMPLEX 11"/>
    <property type="match status" value="1"/>
</dbReference>
<dbReference type="InterPro" id="IPR008862">
    <property type="entry name" value="Tcp11"/>
</dbReference>
<dbReference type="Gramene" id="Manes.02G199200.8.v8.1">
    <property type="protein sequence ID" value="Manes.02G199200.8.v8.1.CDS"/>
    <property type="gene ID" value="Manes.02G199200.v8.1"/>
</dbReference>
<keyword evidence="2" id="KW-0175">Coiled coil</keyword>
<evidence type="ECO:0000256" key="2">
    <source>
        <dbReference type="SAM" id="Coils"/>
    </source>
</evidence>
<feature type="compositionally biased region" description="Low complexity" evidence="3">
    <location>
        <begin position="405"/>
        <end position="421"/>
    </location>
</feature>
<dbReference type="AlphaFoldDB" id="A0A2C9WFX4"/>
<sequence length="946" mass="105960">MTESKRMANGVALNFPANEEETTSSSLSPPLKAPPRRLRSRLLAEPKTPLSAEDIEAKLREANLRRQAKRQRAEHLRQRRNLSCHLHDNSKMIHEQEYLARKLARYWRRFVKLKKTTFSLAKAYRSLGINEESVKAMPFEQLALLIKSTATINTTKALVDRLESRLRLLWAIRGCQPSLANIDHLLRIAVVQNYTGSSSNNTQRGAKTTKSVKEEAQMPVTLSRYPVRVVLCAYMIMGHPDAVLNGQGECEVTLLESAVRFIREFELLLKIIIDGPIKTSQEEIASEIPSQKTFRFQLEAFDKAWCFYLHHFVSWKLKDAKLLEEDLVRAACQLEFSMMQSKLTLGDDGTLANDMEAIKKQVLDEQKLLREKVQHLSGNTGLKRMECALTEIRSKFIGDEESKSPLKSSSGQISSSCPPHSLEGSSVTNSSAKRIIDDHQSVDTLLVSENELLVNEIVHEYHRGLADTFNAADKDPNNVQEKVRETMERAFWDCVMESVKQDEPDFSWILKLIKEVRDELCEMSPQTWRQEIVETIDVDILSQVLSSGTLDMDYLGKILEFALVTLEKLSAPANDEELKSSHCKLLEELREIFKVGDKSNALISFVVIKGLRNVLQEIQALKREISKARIRFIEPLIKGHAGLEYLKNAFANRYGPPTDALSSLTIARQWLSSVHPIAEQEWDEHIDSLTALESNIESSQVLLPTTLRTGGSISMVSKIGSSATGSNQPECKGERVDKLVRLGLLKLVSGIGGLTPEALPETLKLNISRLRAVQSQFQKIIVISTSLLILHQILLSEKLVSNALDMENLASECMKQLYELLDRVEDVGIAEIVVKISGLLKGKGLVFDAEKLQAKEKLMENMLGKSLQAGDPIFARVSRSIYLALRGVVFGGTGHKGRELAAAALQRVGVALLADMVVEAAEVLIVVATVSCMVHRSWYEKLLNNV</sequence>
<evidence type="ECO:0000313" key="5">
    <source>
        <dbReference type="Proteomes" id="UP000091857"/>
    </source>
</evidence>
<dbReference type="OrthoDB" id="276323at2759"/>
<organism evidence="4 5">
    <name type="scientific">Manihot esculenta</name>
    <name type="common">Cassava</name>
    <name type="synonym">Jatropha manihot</name>
    <dbReference type="NCBI Taxonomy" id="3983"/>
    <lineage>
        <taxon>Eukaryota</taxon>
        <taxon>Viridiplantae</taxon>
        <taxon>Streptophyta</taxon>
        <taxon>Embryophyta</taxon>
        <taxon>Tracheophyta</taxon>
        <taxon>Spermatophyta</taxon>
        <taxon>Magnoliopsida</taxon>
        <taxon>eudicotyledons</taxon>
        <taxon>Gunneridae</taxon>
        <taxon>Pentapetalae</taxon>
        <taxon>rosids</taxon>
        <taxon>fabids</taxon>
        <taxon>Malpighiales</taxon>
        <taxon>Euphorbiaceae</taxon>
        <taxon>Crotonoideae</taxon>
        <taxon>Manihoteae</taxon>
        <taxon>Manihot</taxon>
    </lineage>
</organism>
<name>A0A2C9WFX4_MANES</name>
<evidence type="ECO:0008006" key="6">
    <source>
        <dbReference type="Google" id="ProtNLM"/>
    </source>
</evidence>
<dbReference type="EMBL" id="CM004388">
    <property type="protein sequence ID" value="OAY58685.1"/>
    <property type="molecule type" value="Genomic_DNA"/>
</dbReference>
<comment type="similarity">
    <text evidence="1">Belongs to the TCP11 family.</text>
</comment>
<dbReference type="GO" id="GO:0007165">
    <property type="term" value="P:signal transduction"/>
    <property type="evidence" value="ECO:0000318"/>
    <property type="project" value="GO_Central"/>
</dbReference>
<dbReference type="Gramene" id="Manes.02G199200.4.v8.1">
    <property type="protein sequence ID" value="Manes.02G199200.4.v8.1.CDS"/>
    <property type="gene ID" value="Manes.02G199200.v8.1"/>
</dbReference>
<protein>
    <recommendedName>
        <fullName evidence="6">T-complex protein 11</fullName>
    </recommendedName>
</protein>
<dbReference type="Pfam" id="PF05794">
    <property type="entry name" value="Tcp11"/>
    <property type="match status" value="1"/>
</dbReference>
<reference evidence="5" key="1">
    <citation type="journal article" date="2016" name="Nat. Biotechnol.">
        <title>Sequencing wild and cultivated cassava and related species reveals extensive interspecific hybridization and genetic diversity.</title>
        <authorList>
            <person name="Bredeson J.V."/>
            <person name="Lyons J.B."/>
            <person name="Prochnik S.E."/>
            <person name="Wu G.A."/>
            <person name="Ha C.M."/>
            <person name="Edsinger-Gonzales E."/>
            <person name="Grimwood J."/>
            <person name="Schmutz J."/>
            <person name="Rabbi I.Y."/>
            <person name="Egesi C."/>
            <person name="Nauluvula P."/>
            <person name="Lebot V."/>
            <person name="Ndunguru J."/>
            <person name="Mkamilo G."/>
            <person name="Bart R.S."/>
            <person name="Setter T.L."/>
            <person name="Gleadow R.M."/>
            <person name="Kulakow P."/>
            <person name="Ferguson M.E."/>
            <person name="Rounsley S."/>
            <person name="Rokhsar D.S."/>
        </authorList>
    </citation>
    <scope>NUCLEOTIDE SEQUENCE [LARGE SCALE GENOMIC DNA]</scope>
    <source>
        <strain evidence="5">cv. AM560-2</strain>
    </source>
</reference>
<evidence type="ECO:0000256" key="1">
    <source>
        <dbReference type="ARBA" id="ARBA00010954"/>
    </source>
</evidence>
<keyword evidence="5" id="KW-1185">Reference proteome</keyword>
<feature type="region of interest" description="Disordered" evidence="3">
    <location>
        <begin position="1"/>
        <end position="37"/>
    </location>
</feature>
<proteinExistence type="inferred from homology"/>
<feature type="region of interest" description="Disordered" evidence="3">
    <location>
        <begin position="400"/>
        <end position="429"/>
    </location>
</feature>
<evidence type="ECO:0000313" key="4">
    <source>
        <dbReference type="EMBL" id="OAY58685.1"/>
    </source>
</evidence>
<dbReference type="Proteomes" id="UP000091857">
    <property type="component" value="Chromosome 2"/>
</dbReference>
<gene>
    <name evidence="4" type="ORF">MANES_02G199200v8</name>
</gene>
<accession>A0A2C9WFX4</accession>
<comment type="caution">
    <text evidence="4">The sequence shown here is derived from an EMBL/GenBank/DDBJ whole genome shotgun (WGS) entry which is preliminary data.</text>
</comment>
<feature type="coiled-coil region" evidence="2">
    <location>
        <begin position="52"/>
        <end position="79"/>
    </location>
</feature>
<evidence type="ECO:0000256" key="3">
    <source>
        <dbReference type="SAM" id="MobiDB-lite"/>
    </source>
</evidence>
<dbReference type="PANTHER" id="PTHR12832:SF11">
    <property type="entry name" value="LD23868P"/>
    <property type="match status" value="1"/>
</dbReference>